<dbReference type="InterPro" id="IPR027417">
    <property type="entry name" value="P-loop_NTPase"/>
</dbReference>
<organism evidence="5 6">
    <name type="scientific">Novosphingobium mangrovi</name>
    <name type="common">ex Huang et al. 2023</name>
    <dbReference type="NCBI Taxonomy" id="2976432"/>
    <lineage>
        <taxon>Bacteria</taxon>
        <taxon>Pseudomonadati</taxon>
        <taxon>Pseudomonadota</taxon>
        <taxon>Alphaproteobacteria</taxon>
        <taxon>Sphingomonadales</taxon>
        <taxon>Sphingomonadaceae</taxon>
        <taxon>Novosphingobium</taxon>
    </lineage>
</organism>
<gene>
    <name evidence="5" type="ORF">NZK81_04560</name>
</gene>
<dbReference type="PROSITE" id="PS00622">
    <property type="entry name" value="HTH_LUXR_1"/>
    <property type="match status" value="1"/>
</dbReference>
<dbReference type="PROSITE" id="PS50043">
    <property type="entry name" value="HTH_LUXR_2"/>
    <property type="match status" value="1"/>
</dbReference>
<reference evidence="5" key="1">
    <citation type="submission" date="2022-09" db="EMBL/GenBank/DDBJ databases">
        <title>Novosphingobium sp. Nov., a polycyclic aromatic hydrocarbon-degrading bacterium isolated form mangrove sediments in HongKong.</title>
        <authorList>
            <person name="Hu Z."/>
        </authorList>
    </citation>
    <scope>NUCLEOTIDE SEQUENCE</scope>
    <source>
        <strain evidence="5">HK4-1</strain>
    </source>
</reference>
<dbReference type="PANTHER" id="PTHR44688:SF16">
    <property type="entry name" value="DNA-BINDING TRANSCRIPTIONAL ACTIVATOR DEVR_DOSR"/>
    <property type="match status" value="1"/>
</dbReference>
<keyword evidence="6" id="KW-1185">Reference proteome</keyword>
<protein>
    <submittedName>
        <fullName evidence="5">LuxR C-terminal-related transcriptional regulator</fullName>
    </submittedName>
</protein>
<keyword evidence="3" id="KW-0804">Transcription</keyword>
<evidence type="ECO:0000313" key="5">
    <source>
        <dbReference type="EMBL" id="MCT2398809.1"/>
    </source>
</evidence>
<comment type="caution">
    <text evidence="5">The sequence shown here is derived from an EMBL/GenBank/DDBJ whole genome shotgun (WGS) entry which is preliminary data.</text>
</comment>
<evidence type="ECO:0000256" key="1">
    <source>
        <dbReference type="ARBA" id="ARBA00023015"/>
    </source>
</evidence>
<dbReference type="SUPFAM" id="SSF52540">
    <property type="entry name" value="P-loop containing nucleoside triphosphate hydrolases"/>
    <property type="match status" value="1"/>
</dbReference>
<dbReference type="InterPro" id="IPR011990">
    <property type="entry name" value="TPR-like_helical_dom_sf"/>
</dbReference>
<proteinExistence type="predicted"/>
<dbReference type="EMBL" id="JANZXA010000002">
    <property type="protein sequence ID" value="MCT2398809.1"/>
    <property type="molecule type" value="Genomic_DNA"/>
</dbReference>
<dbReference type="Pfam" id="PF00196">
    <property type="entry name" value="GerE"/>
    <property type="match status" value="1"/>
</dbReference>
<sequence>MTNTQAASEIQRMLQLKLEVPRLPSNVVLRSRLIDALGSISASRLVLLTAPAGFGKTTLLTQWRDHLKVAGERVSWLTLDEGDADVRRFLIGVIRALEAAGVTFPDLGAQAERGLTEVTIDKVIRDIQLCLDGNSEPVTLILDDYHRASSPVLDAFLDRWIPLLPEGVRLLMSTRRRPEISLHRFLGSGEAVEITSDMLRFTPLESRQVLDVGLTSADRDALAERIEGWPVALQLARLISLRGQADPFALTRLTSRGGHLWSFLSDQVLRGLSEEAVDFLLETSILERFSAEITDAVRGREDSWRIMEQLEPLQSLLTPLDAEATWYRYHHLFAEYLQAQLRQRRPSAVPVLHLRASEAFEQSGLLTEAVRHAGLAGDYERCAELVEQAGGWRLVLFGGMGHLNQLLDFIPPAERLSHPRLLIAEAYVKLKMGHIREARSIFDLVAREISEPPGDWAALDEYERDILNIGVLIRIYEDNSVEVPLVDLFENLQDRLPNADGLTRGVLACASAVANLCTGRLEKAEEFARQAMGGMRDANSVIGLNYCFLHAGVSRAYRGELQSATAYLQHAKAMAVENFGADSGLKAITEALLFTVQLWRDGRLSTPSDELDEAFRHVCDYDGWFEIYAAGLDSRFRLAWLARNMGGMDAVIADGDGLIRSRGLDRLANIVDAQRLLRHCAARDEGAAAPLAVVLAGQFPLGGWKENAASWRPYQDIGFALATFLADIDPKQAKQRAEDVLECARAVDARFYEVRALLLLSRIESAQTQQYRAMVHLRTAVEIAAGQGIALPFLEQRELVPLIRQLKRDLWDSGSDPVEASFLADIDERIAEAVPTGNNPMDLLSTREQEVIAELSRGLTNKEIARALDMTEHTVKFHLKNIFAKLGVDRRAHALSALRDIKPFERA</sequence>
<evidence type="ECO:0000313" key="6">
    <source>
        <dbReference type="Proteomes" id="UP001165583"/>
    </source>
</evidence>
<dbReference type="SUPFAM" id="SSF46894">
    <property type="entry name" value="C-terminal effector domain of the bipartite response regulators"/>
    <property type="match status" value="1"/>
</dbReference>
<dbReference type="SMART" id="SM00421">
    <property type="entry name" value="HTH_LUXR"/>
    <property type="match status" value="1"/>
</dbReference>
<dbReference type="Gene3D" id="1.10.10.10">
    <property type="entry name" value="Winged helix-like DNA-binding domain superfamily/Winged helix DNA-binding domain"/>
    <property type="match status" value="1"/>
</dbReference>
<dbReference type="CDD" id="cd06170">
    <property type="entry name" value="LuxR_C_like"/>
    <property type="match status" value="1"/>
</dbReference>
<evidence type="ECO:0000259" key="4">
    <source>
        <dbReference type="PROSITE" id="PS50043"/>
    </source>
</evidence>
<feature type="domain" description="HTH luxR-type" evidence="4">
    <location>
        <begin position="837"/>
        <end position="902"/>
    </location>
</feature>
<dbReference type="RefSeq" id="WP_260044312.1">
    <property type="nucleotide sequence ID" value="NZ_JANZXA010000002.1"/>
</dbReference>
<keyword evidence="1" id="KW-0805">Transcription regulation</keyword>
<dbReference type="Pfam" id="PF25873">
    <property type="entry name" value="WHD_MalT"/>
    <property type="match status" value="1"/>
</dbReference>
<dbReference type="PRINTS" id="PR00038">
    <property type="entry name" value="HTHLUXR"/>
</dbReference>
<keyword evidence="2" id="KW-0238">DNA-binding</keyword>
<dbReference type="Proteomes" id="UP001165583">
    <property type="component" value="Unassembled WGS sequence"/>
</dbReference>
<dbReference type="Gene3D" id="1.25.40.10">
    <property type="entry name" value="Tetratricopeptide repeat domain"/>
    <property type="match status" value="1"/>
</dbReference>
<dbReference type="Gene3D" id="3.40.50.300">
    <property type="entry name" value="P-loop containing nucleotide triphosphate hydrolases"/>
    <property type="match status" value="1"/>
</dbReference>
<name>A0ABT2I1Y4_9SPHN</name>
<dbReference type="InterPro" id="IPR059106">
    <property type="entry name" value="WHD_MalT"/>
</dbReference>
<evidence type="ECO:0000256" key="2">
    <source>
        <dbReference type="ARBA" id="ARBA00023125"/>
    </source>
</evidence>
<dbReference type="InterPro" id="IPR016032">
    <property type="entry name" value="Sig_transdc_resp-reg_C-effctor"/>
</dbReference>
<dbReference type="InterPro" id="IPR000792">
    <property type="entry name" value="Tscrpt_reg_LuxR_C"/>
</dbReference>
<dbReference type="InterPro" id="IPR036388">
    <property type="entry name" value="WH-like_DNA-bd_sf"/>
</dbReference>
<evidence type="ECO:0000256" key="3">
    <source>
        <dbReference type="ARBA" id="ARBA00023163"/>
    </source>
</evidence>
<accession>A0ABT2I1Y4</accession>
<dbReference type="PANTHER" id="PTHR44688">
    <property type="entry name" value="DNA-BINDING TRANSCRIPTIONAL ACTIVATOR DEVR_DOSR"/>
    <property type="match status" value="1"/>
</dbReference>